<keyword evidence="4 6" id="KW-1133">Transmembrane helix</keyword>
<keyword evidence="5 6" id="KW-0472">Membrane</keyword>
<feature type="transmembrane region" description="Helical" evidence="6">
    <location>
        <begin position="144"/>
        <end position="162"/>
    </location>
</feature>
<dbReference type="AlphaFoldDB" id="A0AAN8FUI6"/>
<dbReference type="GO" id="GO:0022857">
    <property type="term" value="F:transmembrane transporter activity"/>
    <property type="evidence" value="ECO:0007669"/>
    <property type="project" value="InterPro"/>
</dbReference>
<feature type="domain" description="Major facilitator superfamily (MFS) profile" evidence="7">
    <location>
        <begin position="27"/>
        <end position="215"/>
    </location>
</feature>
<name>A0AAN8FUI6_TRICO</name>
<reference evidence="8 9" key="1">
    <citation type="submission" date="2019-10" db="EMBL/GenBank/DDBJ databases">
        <title>Assembly and Annotation for the nematode Trichostrongylus colubriformis.</title>
        <authorList>
            <person name="Martin J."/>
        </authorList>
    </citation>
    <scope>NUCLEOTIDE SEQUENCE [LARGE SCALE GENOMIC DNA]</scope>
    <source>
        <strain evidence="8">G859</strain>
        <tissue evidence="8">Whole worm</tissue>
    </source>
</reference>
<dbReference type="Gene3D" id="1.20.1250.20">
    <property type="entry name" value="MFS general substrate transporter like domains"/>
    <property type="match status" value="1"/>
</dbReference>
<keyword evidence="3 6" id="KW-0812">Transmembrane</keyword>
<dbReference type="PANTHER" id="PTHR23511:SF34">
    <property type="entry name" value="SYNAPTIC VESICLE GLYCOPROTEIN 2"/>
    <property type="match status" value="1"/>
</dbReference>
<feature type="transmembrane region" description="Helical" evidence="6">
    <location>
        <begin position="168"/>
        <end position="191"/>
    </location>
</feature>
<evidence type="ECO:0000313" key="8">
    <source>
        <dbReference type="EMBL" id="KAK5981800.1"/>
    </source>
</evidence>
<accession>A0AAN8FUI6</accession>
<evidence type="ECO:0000256" key="1">
    <source>
        <dbReference type="ARBA" id="ARBA00004141"/>
    </source>
</evidence>
<gene>
    <name evidence="8" type="ORF">GCK32_015926</name>
</gene>
<comment type="subcellular location">
    <subcellularLocation>
        <location evidence="1">Membrane</location>
        <topology evidence="1">Multi-pass membrane protein</topology>
    </subcellularLocation>
</comment>
<evidence type="ECO:0000256" key="2">
    <source>
        <dbReference type="ARBA" id="ARBA00022448"/>
    </source>
</evidence>
<dbReference type="PROSITE" id="PS50850">
    <property type="entry name" value="MFS"/>
    <property type="match status" value="1"/>
</dbReference>
<dbReference type="Proteomes" id="UP001331761">
    <property type="component" value="Unassembled WGS sequence"/>
</dbReference>
<keyword evidence="9" id="KW-1185">Reference proteome</keyword>
<evidence type="ECO:0000256" key="4">
    <source>
        <dbReference type="ARBA" id="ARBA00022989"/>
    </source>
</evidence>
<proteinExistence type="predicted"/>
<evidence type="ECO:0000313" key="9">
    <source>
        <dbReference type="Proteomes" id="UP001331761"/>
    </source>
</evidence>
<dbReference type="GO" id="GO:0016020">
    <property type="term" value="C:membrane"/>
    <property type="evidence" value="ECO:0007669"/>
    <property type="project" value="UniProtKB-SubCell"/>
</dbReference>
<sequence length="215" mass="24615">SSQFIISAEAAWFMALPPGSYRVDILILLAYQLLQTYSSQQTFLVYLQYTPPVGCFNDHCVKIYQRCFQPCPSCPDVCANTTGVDRDVCQEGHHYYFYSPMMEYSIKCKDFFKHFSIAEAQYVGVLIGNCFAGYIGDKFGRRRMLLIALCLGIPFLVLSASFNSLPLFYMFRFLLGCTIAATMSVGWAYCAEMISPRHRFKLRTYTSWVSSYNTK</sequence>
<dbReference type="InterPro" id="IPR011701">
    <property type="entry name" value="MFS"/>
</dbReference>
<dbReference type="InterPro" id="IPR020846">
    <property type="entry name" value="MFS_dom"/>
</dbReference>
<evidence type="ECO:0000256" key="6">
    <source>
        <dbReference type="SAM" id="Phobius"/>
    </source>
</evidence>
<dbReference type="EMBL" id="WIXE01005881">
    <property type="protein sequence ID" value="KAK5981800.1"/>
    <property type="molecule type" value="Genomic_DNA"/>
</dbReference>
<evidence type="ECO:0000256" key="3">
    <source>
        <dbReference type="ARBA" id="ARBA00022692"/>
    </source>
</evidence>
<evidence type="ECO:0000256" key="5">
    <source>
        <dbReference type="ARBA" id="ARBA00023136"/>
    </source>
</evidence>
<dbReference type="PANTHER" id="PTHR23511">
    <property type="entry name" value="SYNAPTIC VESICLE GLYCOPROTEIN 2"/>
    <property type="match status" value="1"/>
</dbReference>
<dbReference type="Pfam" id="PF07690">
    <property type="entry name" value="MFS_1"/>
    <property type="match status" value="1"/>
</dbReference>
<comment type="caution">
    <text evidence="8">The sequence shown here is derived from an EMBL/GenBank/DDBJ whole genome shotgun (WGS) entry which is preliminary data.</text>
</comment>
<organism evidence="8 9">
    <name type="scientific">Trichostrongylus colubriformis</name>
    <name type="common">Black scour worm</name>
    <dbReference type="NCBI Taxonomy" id="6319"/>
    <lineage>
        <taxon>Eukaryota</taxon>
        <taxon>Metazoa</taxon>
        <taxon>Ecdysozoa</taxon>
        <taxon>Nematoda</taxon>
        <taxon>Chromadorea</taxon>
        <taxon>Rhabditida</taxon>
        <taxon>Rhabditina</taxon>
        <taxon>Rhabditomorpha</taxon>
        <taxon>Strongyloidea</taxon>
        <taxon>Trichostrongylidae</taxon>
        <taxon>Trichostrongylus</taxon>
    </lineage>
</organism>
<protein>
    <submittedName>
        <fullName evidence="8">MFS domain-containing protein</fullName>
    </submittedName>
</protein>
<feature type="non-terminal residue" evidence="8">
    <location>
        <position position="1"/>
    </location>
</feature>
<keyword evidence="2" id="KW-0813">Transport</keyword>
<dbReference type="InterPro" id="IPR036259">
    <property type="entry name" value="MFS_trans_sf"/>
</dbReference>
<dbReference type="SUPFAM" id="SSF103473">
    <property type="entry name" value="MFS general substrate transporter"/>
    <property type="match status" value="1"/>
</dbReference>
<evidence type="ECO:0000259" key="7">
    <source>
        <dbReference type="PROSITE" id="PS50850"/>
    </source>
</evidence>